<reference evidence="1 2" key="1">
    <citation type="submission" date="2019-05" db="EMBL/GenBank/DDBJ databases">
        <authorList>
            <person name="Narsing Rao M.P."/>
            <person name="Li W.J."/>
        </authorList>
    </citation>
    <scope>NUCLEOTIDE SEQUENCE [LARGE SCALE GENOMIC DNA]</scope>
    <source>
        <strain evidence="1 2">SYSU_K30003</strain>
    </source>
</reference>
<evidence type="ECO:0000313" key="1">
    <source>
        <dbReference type="EMBL" id="TLS49553.1"/>
    </source>
</evidence>
<gene>
    <name evidence="1" type="ORF">FE782_24490</name>
</gene>
<comment type="caution">
    <text evidence="1">The sequence shown here is derived from an EMBL/GenBank/DDBJ whole genome shotgun (WGS) entry which is preliminary data.</text>
</comment>
<dbReference type="EMBL" id="VCIW01000020">
    <property type="protein sequence ID" value="TLS49553.1"/>
    <property type="molecule type" value="Genomic_DNA"/>
</dbReference>
<dbReference type="AlphaFoldDB" id="A0A5R9GA12"/>
<protein>
    <submittedName>
        <fullName evidence="1">Spore coat associated protein CotJA</fullName>
    </submittedName>
</protein>
<name>A0A5R9GA12_9BACL</name>
<dbReference type="OrthoDB" id="2376696at2"/>
<dbReference type="RefSeq" id="WP_138196996.1">
    <property type="nucleotide sequence ID" value="NZ_VCIW01000020.1"/>
</dbReference>
<dbReference type="Pfam" id="PF11007">
    <property type="entry name" value="CotJA"/>
    <property type="match status" value="1"/>
</dbReference>
<accession>A0A5R9GA12</accession>
<keyword evidence="2" id="KW-1185">Reference proteome</keyword>
<dbReference type="Proteomes" id="UP000309676">
    <property type="component" value="Unassembled WGS sequence"/>
</dbReference>
<evidence type="ECO:0000313" key="2">
    <source>
        <dbReference type="Proteomes" id="UP000309676"/>
    </source>
</evidence>
<proteinExistence type="predicted"/>
<dbReference type="InterPro" id="IPR020256">
    <property type="entry name" value="Spore_coat_CotJA"/>
</dbReference>
<sequence>MSTTRKSYEPFVGPFDPCPPIRIKTYETPPQLYLGFQPYGLPQFGPSEALKRGTLWPALYAPYTNPYETPKGAKRE</sequence>
<organism evidence="1 2">
    <name type="scientific">Paenibacillus antri</name>
    <dbReference type="NCBI Taxonomy" id="2582848"/>
    <lineage>
        <taxon>Bacteria</taxon>
        <taxon>Bacillati</taxon>
        <taxon>Bacillota</taxon>
        <taxon>Bacilli</taxon>
        <taxon>Bacillales</taxon>
        <taxon>Paenibacillaceae</taxon>
        <taxon>Paenibacillus</taxon>
    </lineage>
</organism>